<dbReference type="Proteomes" id="UP000828048">
    <property type="component" value="Chromosome 8"/>
</dbReference>
<keyword evidence="2" id="KW-1185">Reference proteome</keyword>
<comment type="caution">
    <text evidence="1">The sequence shown here is derived from an EMBL/GenBank/DDBJ whole genome shotgun (WGS) entry which is preliminary data.</text>
</comment>
<organism evidence="1 2">
    <name type="scientific">Vaccinium darrowii</name>
    <dbReference type="NCBI Taxonomy" id="229202"/>
    <lineage>
        <taxon>Eukaryota</taxon>
        <taxon>Viridiplantae</taxon>
        <taxon>Streptophyta</taxon>
        <taxon>Embryophyta</taxon>
        <taxon>Tracheophyta</taxon>
        <taxon>Spermatophyta</taxon>
        <taxon>Magnoliopsida</taxon>
        <taxon>eudicotyledons</taxon>
        <taxon>Gunneridae</taxon>
        <taxon>Pentapetalae</taxon>
        <taxon>asterids</taxon>
        <taxon>Ericales</taxon>
        <taxon>Ericaceae</taxon>
        <taxon>Vaccinioideae</taxon>
        <taxon>Vaccinieae</taxon>
        <taxon>Vaccinium</taxon>
    </lineage>
</organism>
<protein>
    <submittedName>
        <fullName evidence="1">Uncharacterized protein</fullName>
    </submittedName>
</protein>
<proteinExistence type="predicted"/>
<dbReference type="EMBL" id="CM037158">
    <property type="protein sequence ID" value="KAH7851165.1"/>
    <property type="molecule type" value="Genomic_DNA"/>
</dbReference>
<evidence type="ECO:0000313" key="1">
    <source>
        <dbReference type="EMBL" id="KAH7851165.1"/>
    </source>
</evidence>
<gene>
    <name evidence="1" type="ORF">Vadar_007998</name>
</gene>
<name>A0ACB7YCL7_9ERIC</name>
<reference evidence="1 2" key="1">
    <citation type="journal article" date="2021" name="Hortic Res">
        <title>High-quality reference genome and annotation aids understanding of berry development for evergreen blueberry (Vaccinium darrowii).</title>
        <authorList>
            <person name="Yu J."/>
            <person name="Hulse-Kemp A.M."/>
            <person name="Babiker E."/>
            <person name="Staton M."/>
        </authorList>
    </citation>
    <scope>NUCLEOTIDE SEQUENCE [LARGE SCALE GENOMIC DNA]</scope>
    <source>
        <strain evidence="2">cv. NJ 8807/NJ 8810</strain>
        <tissue evidence="1">Young leaf</tissue>
    </source>
</reference>
<accession>A0ACB7YCL7</accession>
<sequence>MQWRTPLRDLICQIFTCWIAERELDARFYLIHIYGENDAQVFNIINEGEQGRLEEVDLGGLVAYRLQPSSIHPIRPSFEPFLFPQHHYPFLPYAPPLLPLFASYHHTIIADNDILDLEEGSGDTEVVNSLCLAGKIIHHKTLNTLAVANILRSAWKTRSEFSIVPWTNNVFLFRFEDEEDKKQVLADGPWSVMNNTLVLHLLEKGDMVANVDFIICHFWVQVHGLPLYKMTKANAETIGRRFNNLLAVKVTNEGLLLNRSFLRIKVEISLDSPLPRRIGHENKVCKFIKRDEGQYSGYGPEMKTGRAKNPIIPGAPLSQQVSQAENRLEELLRRRPPSLPRNGGAWNLCNIAEGVNTDPQANRTDVVETRPTKSLGLIGTTSTPRVTNQLTSGIDYTLSTVATSSPSLSIAEVGPSNPDSNPFSQCGSHSPTTK</sequence>
<evidence type="ECO:0000313" key="2">
    <source>
        <dbReference type="Proteomes" id="UP000828048"/>
    </source>
</evidence>